<dbReference type="FunFam" id="2.40.30.20:FF:000004">
    <property type="entry name" value="Riboflavin synthase, alpha subunit"/>
    <property type="match status" value="1"/>
</dbReference>
<feature type="domain" description="Lumazine-binding" evidence="20">
    <location>
        <begin position="452"/>
        <end position="548"/>
    </location>
</feature>
<evidence type="ECO:0000256" key="19">
    <source>
        <dbReference type="PROSITE-ProRule" id="PRU00524"/>
    </source>
</evidence>
<protein>
    <recommendedName>
        <fullName evidence="18">Riboflavin synthase</fullName>
        <ecNumber evidence="18">2.5.1.9</ecNumber>
    </recommendedName>
</protein>
<evidence type="ECO:0000256" key="8">
    <source>
        <dbReference type="ARBA" id="ARBA00007417"/>
    </source>
</evidence>
<dbReference type="GO" id="GO:0050661">
    <property type="term" value="F:NADP binding"/>
    <property type="evidence" value="ECO:0007669"/>
    <property type="project" value="InterPro"/>
</dbReference>
<dbReference type="InterPro" id="IPR017938">
    <property type="entry name" value="Riboflavin_synthase-like_b-brl"/>
</dbReference>
<evidence type="ECO:0000256" key="5">
    <source>
        <dbReference type="ARBA" id="ARBA00004887"/>
    </source>
</evidence>
<dbReference type="InterPro" id="IPR002734">
    <property type="entry name" value="RibDG_C"/>
</dbReference>
<dbReference type="SUPFAM" id="SSF63380">
    <property type="entry name" value="Riboflavin synthase domain-like"/>
    <property type="match status" value="2"/>
</dbReference>
<dbReference type="Proteomes" id="UP000319728">
    <property type="component" value="Unassembled WGS sequence"/>
</dbReference>
<comment type="caution">
    <text evidence="22">The sequence shown here is derived from an EMBL/GenBank/DDBJ whole genome shotgun (WGS) entry which is preliminary data.</text>
</comment>
<dbReference type="Pfam" id="PF00383">
    <property type="entry name" value="dCMP_cyt_deam_1"/>
    <property type="match status" value="1"/>
</dbReference>
<keyword evidence="13" id="KW-0677">Repeat</keyword>
<dbReference type="PROSITE" id="PS51177">
    <property type="entry name" value="LUMAZINE_BIND"/>
    <property type="match status" value="2"/>
</dbReference>
<evidence type="ECO:0000256" key="12">
    <source>
        <dbReference type="ARBA" id="ARBA00022723"/>
    </source>
</evidence>
<evidence type="ECO:0000256" key="9">
    <source>
        <dbReference type="ARBA" id="ARBA00011233"/>
    </source>
</evidence>
<evidence type="ECO:0000256" key="11">
    <source>
        <dbReference type="ARBA" id="ARBA00022679"/>
    </source>
</evidence>
<dbReference type="FunFam" id="2.40.30.20:FF:000003">
    <property type="entry name" value="Riboflavin synthase, alpha subunit"/>
    <property type="match status" value="1"/>
</dbReference>
<dbReference type="GO" id="GO:0009231">
    <property type="term" value="P:riboflavin biosynthetic process"/>
    <property type="evidence" value="ECO:0007669"/>
    <property type="project" value="UniProtKB-UniPathway"/>
</dbReference>
<evidence type="ECO:0000256" key="6">
    <source>
        <dbReference type="ARBA" id="ARBA00004910"/>
    </source>
</evidence>
<dbReference type="GO" id="GO:0004746">
    <property type="term" value="F:riboflavin synthase activity"/>
    <property type="evidence" value="ECO:0007669"/>
    <property type="project" value="UniProtKB-UniRule"/>
</dbReference>
<keyword evidence="12" id="KW-0479">Metal-binding</keyword>
<dbReference type="SUPFAM" id="SSF53927">
    <property type="entry name" value="Cytidine deaminase-like"/>
    <property type="match status" value="1"/>
</dbReference>
<dbReference type="Pfam" id="PF01872">
    <property type="entry name" value="RibD_C"/>
    <property type="match status" value="1"/>
</dbReference>
<dbReference type="NCBIfam" id="TIGR00227">
    <property type="entry name" value="ribD_Cterm"/>
    <property type="match status" value="1"/>
</dbReference>
<feature type="repeat" description="Lumazine-binding" evidence="19">
    <location>
        <begin position="355"/>
        <end position="451"/>
    </location>
</feature>
<comment type="function">
    <text evidence="2">Converts 2,5-diamino-6-(ribosylamino)-4(3h)-pyrimidinone 5'-phosphate into 5-amino-6-(ribosylamino)-2,4(1h,3h)-pyrimidinedione 5'-phosphate.</text>
</comment>
<dbReference type="NCBIfam" id="NF009566">
    <property type="entry name" value="PRK13020.1"/>
    <property type="match status" value="1"/>
</dbReference>
<feature type="domain" description="CMP/dCMP-type deaminase" evidence="21">
    <location>
        <begin position="4"/>
        <end position="126"/>
    </location>
</feature>
<dbReference type="NCBIfam" id="TIGR00326">
    <property type="entry name" value="eubact_ribD"/>
    <property type="match status" value="1"/>
</dbReference>
<comment type="subunit">
    <text evidence="9">Homotrimer.</text>
</comment>
<evidence type="ECO:0000256" key="14">
    <source>
        <dbReference type="ARBA" id="ARBA00022833"/>
    </source>
</evidence>
<sequence>MAGVSTDEAMRRAIALAARGLGTTSPNPVVGCVLLDPDGEIVGEGFHAYAGGPHAEIVALAQAGDRAKGGTAVVTLEPCDHTGRTGPCTHALIRAGVARVVVAVPDPNPVASGGASTLRAAGVSVELGVRADEAEAGNIAWLTSTRRGRPYVIWKYAATLDGRSAAEDGTSMWITSEAARMDVHALRGTVDAIVVGVGTVLADDPRLTVRNLRDGTLAIRQPLRVVVDSAGRTPLDARVRDAAADTWIATAAEVGAGPDGRVDLPALLTTLHRRGVRAVLLEGGPRLAGGFLAAGLVDRVVGYLAPRLLGAGPSAVRDAGVHTIDEAIDLEIVDSTQVGPDLRITALPGRGRADMFTGIVEELGEVVRVTETGDDSALVAVRGPLVVSDARHGDSIAVNGVCLTVVEVDGDVFTADVMGETLRRSALGALRPGDRVNLERAAALGSRLGGHLVQGHVDGVGELLDREPAEKWETVRFRLPAGLARYVVEKGSITVDGVSLTVASVGDDWFAVGLIPTTLALTTLGVRRPGDPVNLEVDVLAKYVERLLGDRFTGGAR</sequence>
<comment type="catalytic activity">
    <reaction evidence="1">
        <text>2 6,7-dimethyl-8-(1-D-ribityl)lumazine + H(+) = 5-amino-6-(D-ribitylamino)uracil + riboflavin</text>
        <dbReference type="Rhea" id="RHEA:20772"/>
        <dbReference type="ChEBI" id="CHEBI:15378"/>
        <dbReference type="ChEBI" id="CHEBI:15934"/>
        <dbReference type="ChEBI" id="CHEBI:57986"/>
        <dbReference type="ChEBI" id="CHEBI:58201"/>
        <dbReference type="EC" id="2.5.1.9"/>
    </reaction>
</comment>
<evidence type="ECO:0000256" key="16">
    <source>
        <dbReference type="ARBA" id="ARBA00049861"/>
    </source>
</evidence>
<evidence type="ECO:0000256" key="7">
    <source>
        <dbReference type="ARBA" id="ARBA00005259"/>
    </source>
</evidence>
<dbReference type="GO" id="GO:0008835">
    <property type="term" value="F:diaminohydroxyphosphoribosylaminopyrimidine deaminase activity"/>
    <property type="evidence" value="ECO:0007669"/>
    <property type="project" value="UniProtKB-EC"/>
</dbReference>
<dbReference type="NCBIfam" id="NF006767">
    <property type="entry name" value="PRK09289.1"/>
    <property type="match status" value="1"/>
</dbReference>
<dbReference type="InterPro" id="IPR016192">
    <property type="entry name" value="APOBEC/CMP_deaminase_Zn-bd"/>
</dbReference>
<dbReference type="Gene3D" id="3.40.430.10">
    <property type="entry name" value="Dihydrofolate Reductase, subunit A"/>
    <property type="match status" value="1"/>
</dbReference>
<dbReference type="InterPro" id="IPR002125">
    <property type="entry name" value="CMP_dCMP_dom"/>
</dbReference>
<name>A0A562WIY2_9ACTN</name>
<evidence type="ECO:0000256" key="13">
    <source>
        <dbReference type="ARBA" id="ARBA00022737"/>
    </source>
</evidence>
<gene>
    <name evidence="22" type="ORF">JD81_03537</name>
</gene>
<dbReference type="InterPro" id="IPR026017">
    <property type="entry name" value="Lumazine-bd_dom"/>
</dbReference>
<comment type="pathway">
    <text evidence="4">Cofactor biosynthesis; riboflavin biosynthesis; 5-amino-6-(D-ribitylamino)uracil from GTP: step 2/4.</text>
</comment>
<evidence type="ECO:0000256" key="1">
    <source>
        <dbReference type="ARBA" id="ARBA00000968"/>
    </source>
</evidence>
<evidence type="ECO:0000313" key="23">
    <source>
        <dbReference type="Proteomes" id="UP000319728"/>
    </source>
</evidence>
<dbReference type="InterPro" id="IPR001783">
    <property type="entry name" value="Lumazine-bd"/>
</dbReference>
<dbReference type="EMBL" id="VLLP01000001">
    <property type="protein sequence ID" value="TWJ30001.1"/>
    <property type="molecule type" value="Genomic_DNA"/>
</dbReference>
<dbReference type="PROSITE" id="PS51747">
    <property type="entry name" value="CYT_DCMP_DEAMINASES_2"/>
    <property type="match status" value="1"/>
</dbReference>
<organism evidence="22 23">
    <name type="scientific">Micromonospora sagamiensis</name>
    <dbReference type="NCBI Taxonomy" id="47875"/>
    <lineage>
        <taxon>Bacteria</taxon>
        <taxon>Bacillati</taxon>
        <taxon>Actinomycetota</taxon>
        <taxon>Actinomycetes</taxon>
        <taxon>Micromonosporales</taxon>
        <taxon>Micromonosporaceae</taxon>
        <taxon>Micromonospora</taxon>
    </lineage>
</organism>
<dbReference type="InterPro" id="IPR004794">
    <property type="entry name" value="Eubact_RibD"/>
</dbReference>
<evidence type="ECO:0000256" key="4">
    <source>
        <dbReference type="ARBA" id="ARBA00004882"/>
    </source>
</evidence>
<accession>A0A562WIY2</accession>
<keyword evidence="10" id="KW-0686">Riboflavin biosynthesis</keyword>
<keyword evidence="15" id="KW-0511">Multifunctional enzyme</keyword>
<comment type="similarity">
    <text evidence="7">In the N-terminal section; belongs to the cytidine and deoxycytidylate deaminase family.</text>
</comment>
<dbReference type="PANTHER" id="PTHR21098:SF12">
    <property type="entry name" value="RIBOFLAVIN SYNTHASE"/>
    <property type="match status" value="1"/>
</dbReference>
<feature type="domain" description="Lumazine-binding" evidence="20">
    <location>
        <begin position="355"/>
        <end position="451"/>
    </location>
</feature>
<evidence type="ECO:0000256" key="2">
    <source>
        <dbReference type="ARBA" id="ARBA00002151"/>
    </source>
</evidence>
<keyword evidence="14" id="KW-0862">Zinc</keyword>
<proteinExistence type="inferred from homology"/>
<comment type="catalytic activity">
    <reaction evidence="17">
        <text>2,5-diamino-6-hydroxy-4-(5-phosphoribosylamino)-pyrimidine + H2O + H(+) = 5-amino-6-(5-phospho-D-ribosylamino)uracil + NH4(+)</text>
        <dbReference type="Rhea" id="RHEA:21868"/>
        <dbReference type="ChEBI" id="CHEBI:15377"/>
        <dbReference type="ChEBI" id="CHEBI:15378"/>
        <dbReference type="ChEBI" id="CHEBI:28938"/>
        <dbReference type="ChEBI" id="CHEBI:58453"/>
        <dbReference type="ChEBI" id="CHEBI:58614"/>
        <dbReference type="EC" id="3.5.4.26"/>
    </reaction>
</comment>
<dbReference type="SUPFAM" id="SSF53597">
    <property type="entry name" value="Dihydrofolate reductase-like"/>
    <property type="match status" value="1"/>
</dbReference>
<evidence type="ECO:0000259" key="21">
    <source>
        <dbReference type="PROSITE" id="PS51747"/>
    </source>
</evidence>
<evidence type="ECO:0000256" key="15">
    <source>
        <dbReference type="ARBA" id="ARBA00023268"/>
    </source>
</evidence>
<dbReference type="Pfam" id="PF00677">
    <property type="entry name" value="Lum_binding"/>
    <property type="match status" value="2"/>
</dbReference>
<evidence type="ECO:0000256" key="17">
    <source>
        <dbReference type="ARBA" id="ARBA00049886"/>
    </source>
</evidence>
<dbReference type="CDD" id="cd01284">
    <property type="entry name" value="Riboflavin_deaminase-reductase"/>
    <property type="match status" value="1"/>
</dbReference>
<dbReference type="Gene3D" id="2.40.30.20">
    <property type="match status" value="2"/>
</dbReference>
<dbReference type="PANTHER" id="PTHR21098">
    <property type="entry name" value="RIBOFLAVIN SYNTHASE ALPHA CHAIN"/>
    <property type="match status" value="1"/>
</dbReference>
<dbReference type="InterPro" id="IPR024072">
    <property type="entry name" value="DHFR-like_dom_sf"/>
</dbReference>
<dbReference type="CDD" id="cd00402">
    <property type="entry name" value="Riboflavin_synthase_like"/>
    <property type="match status" value="1"/>
</dbReference>
<dbReference type="AlphaFoldDB" id="A0A562WIY2"/>
<evidence type="ECO:0000256" key="3">
    <source>
        <dbReference type="ARBA" id="ARBA00002803"/>
    </source>
</evidence>
<evidence type="ECO:0000259" key="20">
    <source>
        <dbReference type="PROSITE" id="PS51177"/>
    </source>
</evidence>
<keyword evidence="11" id="KW-0808">Transferase</keyword>
<comment type="pathway">
    <text evidence="5">Cofactor biosynthesis; riboflavin biosynthesis; riboflavin from 2-hydroxy-3-oxobutyl phosphate and 5-amino-6-(D-ribitylamino)uracil: step 2/2.</text>
</comment>
<dbReference type="Gene3D" id="3.40.140.10">
    <property type="entry name" value="Cytidine Deaminase, domain 2"/>
    <property type="match status" value="1"/>
</dbReference>
<dbReference type="UniPathway" id="UPA00275">
    <property type="reaction ID" value="UER00401"/>
</dbReference>
<dbReference type="InterPro" id="IPR011549">
    <property type="entry name" value="RibD_C"/>
</dbReference>
<comment type="similarity">
    <text evidence="8">In the C-terminal section; belongs to the HTP reductase family.</text>
</comment>
<keyword evidence="23" id="KW-1185">Reference proteome</keyword>
<dbReference type="EC" id="2.5.1.9" evidence="18"/>
<dbReference type="NCBIfam" id="TIGR00187">
    <property type="entry name" value="ribE"/>
    <property type="match status" value="1"/>
</dbReference>
<comment type="catalytic activity">
    <reaction evidence="16">
        <text>5-amino-6-(5-phospho-D-ribitylamino)uracil + NADP(+) = 5-amino-6-(5-phospho-D-ribosylamino)uracil + NADPH + H(+)</text>
        <dbReference type="Rhea" id="RHEA:17845"/>
        <dbReference type="ChEBI" id="CHEBI:15378"/>
        <dbReference type="ChEBI" id="CHEBI:57783"/>
        <dbReference type="ChEBI" id="CHEBI:58349"/>
        <dbReference type="ChEBI" id="CHEBI:58421"/>
        <dbReference type="ChEBI" id="CHEBI:58453"/>
        <dbReference type="EC" id="1.1.1.193"/>
    </reaction>
</comment>
<reference evidence="22 23" key="1">
    <citation type="submission" date="2019-07" db="EMBL/GenBank/DDBJ databases">
        <title>R&amp;d 2014.</title>
        <authorList>
            <person name="Klenk H.-P."/>
        </authorList>
    </citation>
    <scope>NUCLEOTIDE SEQUENCE [LARGE SCALE GENOMIC DNA]</scope>
    <source>
        <strain evidence="22 23">DSM 43912</strain>
    </source>
</reference>
<evidence type="ECO:0000313" key="22">
    <source>
        <dbReference type="EMBL" id="TWJ30001.1"/>
    </source>
</evidence>
<feature type="repeat" description="Lumazine-binding" evidence="19">
    <location>
        <begin position="452"/>
        <end position="548"/>
    </location>
</feature>
<dbReference type="GO" id="GO:0008703">
    <property type="term" value="F:5-amino-6-(5-phosphoribosylamino)uracil reductase activity"/>
    <property type="evidence" value="ECO:0007669"/>
    <property type="project" value="UniProtKB-EC"/>
</dbReference>
<evidence type="ECO:0000256" key="10">
    <source>
        <dbReference type="ARBA" id="ARBA00022619"/>
    </source>
</evidence>
<dbReference type="InterPro" id="IPR023366">
    <property type="entry name" value="ATP_synth_asu-like_sf"/>
</dbReference>
<evidence type="ECO:0000256" key="18">
    <source>
        <dbReference type="NCBIfam" id="TIGR00187"/>
    </source>
</evidence>
<comment type="pathway">
    <text evidence="6">Cofactor biosynthesis; riboflavin biosynthesis; 5-amino-6-(D-ribitylamino)uracil from GTP: step 3/4.</text>
</comment>
<dbReference type="GO" id="GO:0008270">
    <property type="term" value="F:zinc ion binding"/>
    <property type="evidence" value="ECO:0007669"/>
    <property type="project" value="InterPro"/>
</dbReference>
<dbReference type="PROSITE" id="PS00903">
    <property type="entry name" value="CYT_DCMP_DEAMINASES_1"/>
    <property type="match status" value="1"/>
</dbReference>
<comment type="function">
    <text evidence="3">Catalyzes the dismutation of two molecules of 6,7-dimethyl-8-ribityllumazine, resulting in the formation of riboflavin and 5-amino-6-(D-ribitylamino)uracil.</text>
</comment>
<dbReference type="InterPro" id="IPR016193">
    <property type="entry name" value="Cytidine_deaminase-like"/>
</dbReference>